<keyword evidence="3" id="KW-1185">Reference proteome</keyword>
<dbReference type="Proteomes" id="UP000187464">
    <property type="component" value="Chromosome I"/>
</dbReference>
<name>A0A1R3T2T8_9BACT</name>
<keyword evidence="2" id="KW-0031">Aminopeptidase</keyword>
<evidence type="ECO:0000259" key="1">
    <source>
        <dbReference type="Pfam" id="PF05448"/>
    </source>
</evidence>
<proteinExistence type="predicted"/>
<dbReference type="EMBL" id="LT605205">
    <property type="protein sequence ID" value="SCD20382.1"/>
    <property type="molecule type" value="Genomic_DNA"/>
</dbReference>
<dbReference type="GO" id="GO:0004177">
    <property type="term" value="F:aminopeptidase activity"/>
    <property type="evidence" value="ECO:0007669"/>
    <property type="project" value="UniProtKB-KW"/>
</dbReference>
<dbReference type="InterPro" id="IPR050261">
    <property type="entry name" value="FrsA_esterase"/>
</dbReference>
<dbReference type="InterPro" id="IPR029058">
    <property type="entry name" value="AB_hydrolase_fold"/>
</dbReference>
<protein>
    <submittedName>
        <fullName evidence="2">Dipeptidyl aminopeptidase/acylaminoacyl peptidase</fullName>
    </submittedName>
</protein>
<sequence>MKSKLFVLLFIVIFSKGIRGQNDLPYIFTDNKNNDLISFSFKREAAKAYNLLQVPQSKDEWNTRREKLKEAILAHARVSYNHDLPLEYSETAIYKKGEFLVKNIFFQTRPDLFATANLYIPEGKGPFPAVVVAMGHSRNGKLFHEYQALGQTLAMNGYVAIAIDPWGAGERTTVHGEFEYHGANLGASLLNVGETLMGVQITDNMRAVDLLSSLPFVDSKNIGATGASGGGNQVMWLAAMDERIKAVVPVVSVGTFQSYILNSNCICEALDGGLTFTEESAVLGLIAPRALKICNGLRDSNAAFHPREMLRSFNGAKTIYRFYDAEENLSYQIFDTPHGYFPEMRETMLGWFDLHLKNKGTDTPKKEKPFAPLPESELMVFPKGQRPEEIVSTAEYCFNQGSLLRAKMLSDTSMNIREKKEELKRIVRISDNYDLKNVHQFSNVNNWERYVLETTTGDLIPLLLYFPNKSSREYVLIANSKGKDWIDTDLIDGLIARGTGICIVDLWGIGESASSEAKHIDGSLPEFHTLFRSALWLNQTMQGIWIGQLDIVLNWLVNSHQIKEITIDADRELAVASVLSSVLGNKADKLILREMPLSYLFDKSGDINYFSMAVHIPDFLLWGDMSLAVAMSGKDITFIDPVTISGRELSCKEIEAFRTEVNHFSPHLEKRSEVHFLK</sequence>
<dbReference type="Pfam" id="PF05448">
    <property type="entry name" value="AXE1"/>
    <property type="match status" value="1"/>
</dbReference>
<dbReference type="PANTHER" id="PTHR22946">
    <property type="entry name" value="DIENELACTONE HYDROLASE DOMAIN-CONTAINING PROTEIN-RELATED"/>
    <property type="match status" value="1"/>
</dbReference>
<evidence type="ECO:0000313" key="3">
    <source>
        <dbReference type="Proteomes" id="UP000187464"/>
    </source>
</evidence>
<keyword evidence="2" id="KW-0645">Protease</keyword>
<keyword evidence="2" id="KW-0378">Hydrolase</keyword>
<dbReference type="Gene3D" id="3.40.50.1820">
    <property type="entry name" value="alpha/beta hydrolase"/>
    <property type="match status" value="2"/>
</dbReference>
<organism evidence="2 3">
    <name type="scientific">Proteiniphilum saccharofermentans</name>
    <dbReference type="NCBI Taxonomy" id="1642647"/>
    <lineage>
        <taxon>Bacteria</taxon>
        <taxon>Pseudomonadati</taxon>
        <taxon>Bacteroidota</taxon>
        <taxon>Bacteroidia</taxon>
        <taxon>Bacteroidales</taxon>
        <taxon>Dysgonomonadaceae</taxon>
        <taxon>Proteiniphilum</taxon>
    </lineage>
</organism>
<accession>A0A1R3T2T8</accession>
<reference evidence="2 3" key="1">
    <citation type="submission" date="2016-08" db="EMBL/GenBank/DDBJ databases">
        <authorList>
            <person name="Seilhamer J.J."/>
        </authorList>
    </citation>
    <scope>NUCLEOTIDE SEQUENCE [LARGE SCALE GENOMIC DNA]</scope>
    <source>
        <strain evidence="2">M3/6</strain>
    </source>
</reference>
<feature type="domain" description="Acetyl xylan esterase" evidence="1">
    <location>
        <begin position="104"/>
        <end position="251"/>
    </location>
</feature>
<dbReference type="STRING" id="1642647.PSM36_1562"/>
<dbReference type="PANTHER" id="PTHR22946:SF8">
    <property type="entry name" value="ACETYL XYLAN ESTERASE DOMAIN-CONTAINING PROTEIN"/>
    <property type="match status" value="1"/>
</dbReference>
<dbReference type="InterPro" id="IPR008391">
    <property type="entry name" value="AXE1_dom"/>
</dbReference>
<dbReference type="SUPFAM" id="SSF53474">
    <property type="entry name" value="alpha/beta-Hydrolases"/>
    <property type="match status" value="1"/>
</dbReference>
<evidence type="ECO:0000313" key="2">
    <source>
        <dbReference type="EMBL" id="SCD20382.1"/>
    </source>
</evidence>
<dbReference type="AlphaFoldDB" id="A0A1R3T2T8"/>
<dbReference type="KEGG" id="psac:PSM36_1562"/>
<gene>
    <name evidence="2" type="ORF">PSM36_1562</name>
</gene>
<dbReference type="RefSeq" id="WP_076930405.1">
    <property type="nucleotide sequence ID" value="NZ_LT605205.1"/>
</dbReference>